<feature type="compositionally biased region" description="Polar residues" evidence="3">
    <location>
        <begin position="638"/>
        <end position="647"/>
    </location>
</feature>
<dbReference type="SUPFAM" id="SSF55874">
    <property type="entry name" value="ATPase domain of HSP90 chaperone/DNA topoisomerase II/histidine kinase"/>
    <property type="match status" value="1"/>
</dbReference>
<dbReference type="InterPro" id="IPR015915">
    <property type="entry name" value="Kelch-typ_b-propeller"/>
</dbReference>
<dbReference type="Proteomes" id="UP000002899">
    <property type="component" value="Chromosome I"/>
</dbReference>
<name>A0A1N6LX04_BABMR</name>
<sequence>MDNLKCIQDYLGVHIILDRSLGVQDSNALSAFEKFNPSNTDGIVVHIQVDKGSVVQIVAVSFLKPGWTIHDAKNIVLASKEEWLHQASAMFLNGPDYAKTQQPHFPSSHYSQQALGGPHFKNGQMSPKLQQSPPQEVVKKPSRPTLFNLLEALASDNLTTVEQRRCIRGIVTDFLTNEIPHGKVYAYIGAIIGHDTLHNVIRSLENDVNRSSVLDPQGLMRIEAAFGLSSANASQMTTGSTDKPNDSQMPQQTEAATTADAQQFGFGATNKEEILRVIRRNLNAKKVQGSTRLNGVTGYPAAAGLLQKTCWLPVRRPLSSGSIYGHSMICVGGKAYFIGGSSERGKPPSFSSTYSVSLVDFTSRQIGLSGDIPSQREYNSCNFAILRGVHSVVLFGGFDGTKFLNDLHILDMETRVWSLVIVNGRLPPPRDQHTALIYPARSDLGDTASKSIKNAEYLFIFGGRTGTRQFVQCLNDMWAFRFDSSTWIQVLTDEPVPLPRFGMDAVWTDDFNLCVFGGETIQHSHSPFGSGRNLASGTPKRHLLSDLWLFKLITIRVDDTDHSIVGCWTQESYDGHIGPRSHYKAIFIAQRFKEIRTGEPRTVERLMLLSGGLTYSDRGHRLTPPNTESKDSCGVEASTDQNRSNLSPVDCHRDDAGVQGVQGRIVASDKIFVYFFSQHRWYSLKPNYAGDLKGDSFGPRQLHVMCFFEKRNLTSPEYRPPVPCIFIHGGYHKKKVLSDAWVLSLTGEDPFVTISGMKTRQGGVVPPGHPNGSMANIDKIPPSLRTYPPWYCRETHSPSLLWAFCGMQKWAFGPFSHILHNSLSSNALASNVHVRYQLGPEDEPMLSIQDDGHGLDYVTMNKLLKLFGHMNLGGQGEIPSYSYGCGFKLAFSRLATSCVIMSRTHNTIGIGMISQELMSQCESKEMVTPLCMWKLPNKEFISTDNAADQRHHQRLLMSYSPFGTPTLLAEQINMLGTFPGTIILFWNMRTDLDNVVWDPSEGCFMLSSCLQPGAGGPINSSKNGKESTVSAGTGDDMQVDTNNGSVSSTVTNNSGVGIYNQISNAQGFPNMPEFPLWKKARYSIDYCLPTYLFWSHLKSPACIYSQGTLLKGKLGPKLQHKRYACNDPSCVYCEVSPICNNTLPIGYTNNLYDFLKSNLHHCAELICLFSPQDHYQGAGALIGFLNDFNTPLHNRICEAGILLYFKNRLIRRYESTFPESSELLDSAILPPLPTLFEGQVYKYGLTAAISVPEWLVPSVTKQEFIHEGNAPYIVFQKKLKALIIEYLKVCRDPNLLNDWVENKNKVTDMHSDKVASDFASSSEDEYVPAIDSTHHSPRT</sequence>
<feature type="region of interest" description="Disordered" evidence="3">
    <location>
        <begin position="619"/>
        <end position="650"/>
    </location>
</feature>
<dbReference type="KEGG" id="bmic:BMR1_01G02730"/>
<evidence type="ECO:0000313" key="5">
    <source>
        <dbReference type="Proteomes" id="UP000002899"/>
    </source>
</evidence>
<feature type="region of interest" description="Disordered" evidence="3">
    <location>
        <begin position="102"/>
        <end position="136"/>
    </location>
</feature>
<dbReference type="InterPro" id="IPR036890">
    <property type="entry name" value="HATPase_C_sf"/>
</dbReference>
<protein>
    <submittedName>
        <fullName evidence="4">Rho GTPase-activating protein gacHH</fullName>
    </submittedName>
</protein>
<dbReference type="PANTHER" id="PTHR46093">
    <property type="entry name" value="ACYL-COA-BINDING DOMAIN-CONTAINING PROTEIN 5"/>
    <property type="match status" value="1"/>
</dbReference>
<dbReference type="Pfam" id="PF13589">
    <property type="entry name" value="HATPase_c_3"/>
    <property type="match status" value="1"/>
</dbReference>
<feature type="region of interest" description="Disordered" evidence="3">
    <location>
        <begin position="1017"/>
        <end position="1040"/>
    </location>
</feature>
<evidence type="ECO:0000313" key="4">
    <source>
        <dbReference type="EMBL" id="SIO73408.1"/>
    </source>
</evidence>
<dbReference type="OrthoDB" id="10251809at2759"/>
<keyword evidence="1" id="KW-0880">Kelch repeat</keyword>
<dbReference type="VEuPathDB" id="PiroplasmaDB:BMR1_01G02730"/>
<evidence type="ECO:0000256" key="2">
    <source>
        <dbReference type="ARBA" id="ARBA00022737"/>
    </source>
</evidence>
<dbReference type="Gene3D" id="2.120.10.80">
    <property type="entry name" value="Kelch-type beta propeller"/>
    <property type="match status" value="1"/>
</dbReference>
<dbReference type="PANTHER" id="PTHR46093:SF18">
    <property type="entry name" value="FIBRONECTIN TYPE-III DOMAIN-CONTAINING PROTEIN"/>
    <property type="match status" value="1"/>
</dbReference>
<dbReference type="GeneID" id="24423616"/>
<accession>A0A1N6LX04</accession>
<reference evidence="4 5" key="2">
    <citation type="journal article" date="2013" name="PLoS ONE">
        <title>Whole genome mapping and re-organization of the nuclear and mitochondrial genomes of Babesia microti isolates.</title>
        <authorList>
            <person name="Cornillot E."/>
            <person name="Dassouli A."/>
            <person name="Garg A."/>
            <person name="Pachikara N."/>
            <person name="Randazzo S."/>
            <person name="Depoix D."/>
            <person name="Carcy B."/>
            <person name="Delbecq S."/>
            <person name="Frutos R."/>
            <person name="Silva J.C."/>
            <person name="Sutton R."/>
            <person name="Krause P.J."/>
            <person name="Mamoun C.B."/>
        </authorList>
    </citation>
    <scope>NUCLEOTIDE SEQUENCE [LARGE SCALE GENOMIC DNA]</scope>
    <source>
        <strain evidence="4 5">RI</strain>
    </source>
</reference>
<feature type="compositionally biased region" description="Polar residues" evidence="3">
    <location>
        <begin position="102"/>
        <end position="114"/>
    </location>
</feature>
<keyword evidence="5" id="KW-1185">Reference proteome</keyword>
<reference evidence="4 5" key="1">
    <citation type="journal article" date="2012" name="Nucleic Acids Res.">
        <title>Sequencing of the smallest Apicomplexan genome from the human pathogen Babesia microti.</title>
        <authorList>
            <person name="Cornillot E."/>
            <person name="Hadj-Kaddour K."/>
            <person name="Dassouli A."/>
            <person name="Noel B."/>
            <person name="Ranwez V."/>
            <person name="Vacherie B."/>
            <person name="Augagneur Y."/>
            <person name="Bres V."/>
            <person name="Duclos A."/>
            <person name="Randazzo S."/>
            <person name="Carcy B."/>
            <person name="Debierre-Grockiego F."/>
            <person name="Delbecq S."/>
            <person name="Moubri-Menage K."/>
            <person name="Shams-Eldin H."/>
            <person name="Usmani-Brown S."/>
            <person name="Bringaud F."/>
            <person name="Wincker P."/>
            <person name="Vivares C.P."/>
            <person name="Schwarz R.T."/>
            <person name="Schetters T.P."/>
            <person name="Krause P.J."/>
            <person name="Gorenflot A."/>
            <person name="Berry V."/>
            <person name="Barbe V."/>
            <person name="Ben Mamoun C."/>
        </authorList>
    </citation>
    <scope>NUCLEOTIDE SEQUENCE [LARGE SCALE GENOMIC DNA]</scope>
    <source>
        <strain evidence="4 5">RI</strain>
    </source>
</reference>
<organism evidence="4 5">
    <name type="scientific">Babesia microti (strain RI)</name>
    <dbReference type="NCBI Taxonomy" id="1133968"/>
    <lineage>
        <taxon>Eukaryota</taxon>
        <taxon>Sar</taxon>
        <taxon>Alveolata</taxon>
        <taxon>Apicomplexa</taxon>
        <taxon>Aconoidasida</taxon>
        <taxon>Piroplasmida</taxon>
        <taxon>Babesiidae</taxon>
        <taxon>Babesia</taxon>
    </lineage>
</organism>
<gene>
    <name evidence="4" type="ORF">BMR1_01G02730</name>
</gene>
<dbReference type="Pfam" id="PF24681">
    <property type="entry name" value="Kelch_KLHDC2_KLHL20_DRC7"/>
    <property type="match status" value="1"/>
</dbReference>
<evidence type="ECO:0000256" key="3">
    <source>
        <dbReference type="SAM" id="MobiDB-lite"/>
    </source>
</evidence>
<feature type="region of interest" description="Disordered" evidence="3">
    <location>
        <begin position="1317"/>
        <end position="1339"/>
    </location>
</feature>
<feature type="region of interest" description="Disordered" evidence="3">
    <location>
        <begin position="233"/>
        <end position="255"/>
    </location>
</feature>
<feature type="compositionally biased region" description="Polar residues" evidence="3">
    <location>
        <begin position="233"/>
        <end position="250"/>
    </location>
</feature>
<keyword evidence="2" id="KW-0677">Repeat</keyword>
<feature type="compositionally biased region" description="Polar residues" evidence="3">
    <location>
        <begin position="123"/>
        <end position="134"/>
    </location>
</feature>
<dbReference type="EMBL" id="FO082871">
    <property type="protein sequence ID" value="SIO73408.1"/>
    <property type="molecule type" value="Genomic_DNA"/>
</dbReference>
<dbReference type="RefSeq" id="XP_021337509.1">
    <property type="nucleotide sequence ID" value="XM_021482920.1"/>
</dbReference>
<dbReference type="SUPFAM" id="SSF117281">
    <property type="entry name" value="Kelch motif"/>
    <property type="match status" value="1"/>
</dbReference>
<evidence type="ECO:0000256" key="1">
    <source>
        <dbReference type="ARBA" id="ARBA00022441"/>
    </source>
</evidence>
<proteinExistence type="predicted"/>
<feature type="compositionally biased region" description="Polar residues" evidence="3">
    <location>
        <begin position="1018"/>
        <end position="1031"/>
    </location>
</feature>
<reference evidence="4 5" key="3">
    <citation type="journal article" date="2016" name="Sci. Rep.">
        <title>Genome-wide diversity and gene expression profiling of Babesia microti isolates identify polymorphic genes that mediate host-pathogen interactions.</title>
        <authorList>
            <person name="Silva J.C."/>
            <person name="Cornillot E."/>
            <person name="McCracken C."/>
            <person name="Usmani-Brown S."/>
            <person name="Dwivedi A."/>
            <person name="Ifeonu O.O."/>
            <person name="Crabtree J."/>
            <person name="Gotia H.T."/>
            <person name="Virji A.Z."/>
            <person name="Reynes C."/>
            <person name="Colinge J."/>
            <person name="Kumar V."/>
            <person name="Lawres L."/>
            <person name="Pazzi J.E."/>
            <person name="Pablo J.V."/>
            <person name="Hung C."/>
            <person name="Brancato J."/>
            <person name="Kumari P."/>
            <person name="Orvis J."/>
            <person name="Tretina K."/>
            <person name="Chibucos M."/>
            <person name="Ott S."/>
            <person name="Sadzewicz L."/>
            <person name="Sengamalay N."/>
            <person name="Shetty A.C."/>
            <person name="Su Q."/>
            <person name="Tallon L."/>
            <person name="Fraser C.M."/>
            <person name="Frutos R."/>
            <person name="Molina D.M."/>
            <person name="Krause P.J."/>
            <person name="Ben Mamoun C."/>
        </authorList>
    </citation>
    <scope>NUCLEOTIDE SEQUENCE [LARGE SCALE GENOMIC DNA]</scope>
    <source>
        <strain evidence="4 5">RI</strain>
    </source>
</reference>